<dbReference type="VEuPathDB" id="TriTrypDB:BSAL_62825"/>
<evidence type="ECO:0000313" key="3">
    <source>
        <dbReference type="Proteomes" id="UP000051952"/>
    </source>
</evidence>
<feature type="region of interest" description="Disordered" evidence="1">
    <location>
        <begin position="120"/>
        <end position="196"/>
    </location>
</feature>
<dbReference type="EMBL" id="CYKH01000334">
    <property type="protein sequence ID" value="CUF47826.1"/>
    <property type="molecule type" value="Genomic_DNA"/>
</dbReference>
<evidence type="ECO:0000313" key="2">
    <source>
        <dbReference type="EMBL" id="CUF47826.1"/>
    </source>
</evidence>
<sequence>MGNACSIDVDDTANNQKLEESRGGRQLSLLPPSSPATSPQRSSGGGRQQSASQALTPGDCPHSTPQQQLSPAAVITTGQSHSPPAVTTEALSDTEVDIVPRSGWGGRRQSVESPRINNAIQTPLSPPVLPPPSSTLHHNQARHRRHTNATTHHARVPLTVDTSRRISPPPSSHHRHLSSGSCGGSSGHNDGREEMHHFGDDVESTVCMTPPTSHSPRNSHDDLHGILPTVALSRGTATSGLAEVPMQTSQSSGPPINEAQHLMIRGGGGRGGSKASSPHALGARKLSPKSATTPHGTGGVNKNARLRTALAAPKDASAFTSILPTTATFDKSLLLSPITSRNVETDSALSFHGTNAPVWQPLGDRNLWALDGDDSEVEEGAGSKGMISCSAFENLPPGPAGMASDMQHYQQAQAAAAAAIRQHRAFSLNGSFESVDHHSSPMGNLSRRSTGDGSCTSSMIPPLQPTASNQPRVGPLLVPGAQLSVGGSLLDTGAVTPRRLSGASNTSASDRPRRITFLGDDILAAGSSSFSGTDPTPIPTGSGNSAHAATSHTAALLFPESAGLIGGAPHVYSSHPSAMTSTSITAFLFGADATSREAADDDDTDLDDEEVGGPAAAAMMVHGSSGSDRGRAISIVQTASGITEVFEFPIDSALVPTALVGAAAVAMSSLPGGELPHAAQTSSSSAASWRICGGTPRDTTNFGGGGDIGARPSPPPPFQSSTSPSSYHHNTITIQIDSMHRSPKKESLPSPRKKELSPRSISGHAFQSQQPQPQHVQHEHRGSVGSQGGAERKNYVVSSITIPNLNGGGCGSVPLTVLTSQQSNNEALDTPHRNQLAQRRLSANGSTGGRTPLASPNLEGLLLLTPTGTLPQH</sequence>
<feature type="region of interest" description="Disordered" evidence="1">
    <location>
        <begin position="267"/>
        <end position="301"/>
    </location>
</feature>
<feature type="compositionally biased region" description="Polar residues" evidence="1">
    <location>
        <begin position="727"/>
        <end position="736"/>
    </location>
</feature>
<dbReference type="AlphaFoldDB" id="A0A0S4IRZ0"/>
<organism evidence="2 3">
    <name type="scientific">Bodo saltans</name>
    <name type="common">Flagellated protozoan</name>
    <dbReference type="NCBI Taxonomy" id="75058"/>
    <lineage>
        <taxon>Eukaryota</taxon>
        <taxon>Discoba</taxon>
        <taxon>Euglenozoa</taxon>
        <taxon>Kinetoplastea</taxon>
        <taxon>Metakinetoplastina</taxon>
        <taxon>Eubodonida</taxon>
        <taxon>Bodonidae</taxon>
        <taxon>Bodo</taxon>
    </lineage>
</organism>
<feature type="compositionally biased region" description="Basic residues" evidence="1">
    <location>
        <begin position="139"/>
        <end position="155"/>
    </location>
</feature>
<feature type="region of interest" description="Disordered" evidence="1">
    <location>
        <begin position="674"/>
        <end position="789"/>
    </location>
</feature>
<proteinExistence type="predicted"/>
<feature type="compositionally biased region" description="Polar residues" evidence="1">
    <location>
        <begin position="441"/>
        <end position="471"/>
    </location>
</feature>
<accession>A0A0S4IRZ0</accession>
<feature type="compositionally biased region" description="Basic and acidic residues" evidence="1">
    <location>
        <begin position="738"/>
        <end position="757"/>
    </location>
</feature>
<feature type="compositionally biased region" description="Low complexity" evidence="1">
    <location>
        <begin position="678"/>
        <end position="688"/>
    </location>
</feature>
<name>A0A0S4IRZ0_BODSA</name>
<feature type="compositionally biased region" description="Polar residues" evidence="1">
    <location>
        <begin position="63"/>
        <end position="82"/>
    </location>
</feature>
<feature type="region of interest" description="Disordered" evidence="1">
    <location>
        <begin position="434"/>
        <end position="474"/>
    </location>
</feature>
<gene>
    <name evidence="2" type="ORF">BSAL_62825</name>
</gene>
<evidence type="ECO:0000256" key="1">
    <source>
        <dbReference type="SAM" id="MobiDB-lite"/>
    </source>
</evidence>
<keyword evidence="3" id="KW-1185">Reference proteome</keyword>
<feature type="region of interest" description="Disordered" evidence="1">
    <location>
        <begin position="1"/>
        <end position="94"/>
    </location>
</feature>
<reference evidence="3" key="1">
    <citation type="submission" date="2015-09" db="EMBL/GenBank/DDBJ databases">
        <authorList>
            <consortium name="Pathogen Informatics"/>
        </authorList>
    </citation>
    <scope>NUCLEOTIDE SEQUENCE [LARGE SCALE GENOMIC DNA]</scope>
    <source>
        <strain evidence="3">Lake Konstanz</strain>
    </source>
</reference>
<feature type="compositionally biased region" description="Pro residues" evidence="1">
    <location>
        <begin position="124"/>
        <end position="133"/>
    </location>
</feature>
<protein>
    <submittedName>
        <fullName evidence="2">Uncharacterized protein</fullName>
    </submittedName>
</protein>
<feature type="region of interest" description="Disordered" evidence="1">
    <location>
        <begin position="494"/>
        <end position="514"/>
    </location>
</feature>
<dbReference type="Proteomes" id="UP000051952">
    <property type="component" value="Unassembled WGS sequence"/>
</dbReference>